<feature type="DNA-binding region" description="Homeobox" evidence="5">
    <location>
        <begin position="68"/>
        <end position="121"/>
    </location>
</feature>
<dbReference type="InterPro" id="IPR050877">
    <property type="entry name" value="EMX-VAX-Noto_Homeobox_TFs"/>
</dbReference>
<dbReference type="GO" id="GO:0007417">
    <property type="term" value="P:central nervous system development"/>
    <property type="evidence" value="ECO:0007669"/>
    <property type="project" value="TreeGrafter"/>
</dbReference>
<keyword evidence="3 5" id="KW-0371">Homeobox</keyword>
<comment type="subcellular location">
    <subcellularLocation>
        <location evidence="1 5 6">Nucleus</location>
    </subcellularLocation>
</comment>
<evidence type="ECO:0000256" key="4">
    <source>
        <dbReference type="ARBA" id="ARBA00023242"/>
    </source>
</evidence>
<evidence type="ECO:0000256" key="3">
    <source>
        <dbReference type="ARBA" id="ARBA00023155"/>
    </source>
</evidence>
<dbReference type="SMART" id="SM00389">
    <property type="entry name" value="HOX"/>
    <property type="match status" value="1"/>
</dbReference>
<keyword evidence="4 5" id="KW-0539">Nucleus</keyword>
<protein>
    <submittedName>
        <fullName evidence="8">Homeobox protein Hox-B4</fullName>
    </submittedName>
</protein>
<evidence type="ECO:0000256" key="1">
    <source>
        <dbReference type="ARBA" id="ARBA00004123"/>
    </source>
</evidence>
<dbReference type="InterPro" id="IPR001356">
    <property type="entry name" value="HD"/>
</dbReference>
<dbReference type="GO" id="GO:0005634">
    <property type="term" value="C:nucleus"/>
    <property type="evidence" value="ECO:0007669"/>
    <property type="project" value="UniProtKB-SubCell"/>
</dbReference>
<dbReference type="Gene3D" id="1.10.10.60">
    <property type="entry name" value="Homeodomain-like"/>
    <property type="match status" value="1"/>
</dbReference>
<dbReference type="SUPFAM" id="SSF46689">
    <property type="entry name" value="Homeodomain-like"/>
    <property type="match status" value="1"/>
</dbReference>
<dbReference type="EMBL" id="GGMR01016475">
    <property type="protein sequence ID" value="MBY29094.1"/>
    <property type="molecule type" value="Transcribed_RNA"/>
</dbReference>
<proteinExistence type="predicted"/>
<keyword evidence="2 5" id="KW-0238">DNA-binding</keyword>
<accession>A0A2S2PI81</accession>
<dbReference type="GO" id="GO:0030182">
    <property type="term" value="P:neuron differentiation"/>
    <property type="evidence" value="ECO:0007669"/>
    <property type="project" value="TreeGrafter"/>
</dbReference>
<evidence type="ECO:0000313" key="8">
    <source>
        <dbReference type="EMBL" id="MBY29094.1"/>
    </source>
</evidence>
<reference evidence="8" key="1">
    <citation type="submission" date="2018-04" db="EMBL/GenBank/DDBJ databases">
        <title>Transcriptome of Schizaphis graminum biotype I.</title>
        <authorList>
            <person name="Scully E.D."/>
            <person name="Geib S.M."/>
            <person name="Palmer N.A."/>
            <person name="Koch K."/>
            <person name="Bradshaw J."/>
            <person name="Heng-Moss T."/>
            <person name="Sarath G."/>
        </authorList>
    </citation>
    <scope>NUCLEOTIDE SEQUENCE</scope>
</reference>
<name>A0A2S2PI81_SCHGA</name>
<dbReference type="PANTHER" id="PTHR24339:SF28">
    <property type="entry name" value="E5-RELATED"/>
    <property type="match status" value="1"/>
</dbReference>
<evidence type="ECO:0000256" key="2">
    <source>
        <dbReference type="ARBA" id="ARBA00023125"/>
    </source>
</evidence>
<dbReference type="AlphaFoldDB" id="A0A2S2PI81"/>
<gene>
    <name evidence="8" type="primary">hoxb4</name>
    <name evidence="8" type="ORF">g.14508</name>
</gene>
<dbReference type="GO" id="GO:0000981">
    <property type="term" value="F:DNA-binding transcription factor activity, RNA polymerase II-specific"/>
    <property type="evidence" value="ECO:0007669"/>
    <property type="project" value="TreeGrafter"/>
</dbReference>
<organism evidence="8">
    <name type="scientific">Schizaphis graminum</name>
    <name type="common">Green bug aphid</name>
    <dbReference type="NCBI Taxonomy" id="13262"/>
    <lineage>
        <taxon>Eukaryota</taxon>
        <taxon>Metazoa</taxon>
        <taxon>Ecdysozoa</taxon>
        <taxon>Arthropoda</taxon>
        <taxon>Hexapoda</taxon>
        <taxon>Insecta</taxon>
        <taxon>Pterygota</taxon>
        <taxon>Neoptera</taxon>
        <taxon>Paraneoptera</taxon>
        <taxon>Hemiptera</taxon>
        <taxon>Sternorrhyncha</taxon>
        <taxon>Aphidomorpha</taxon>
        <taxon>Aphidoidea</taxon>
        <taxon>Aphididae</taxon>
        <taxon>Aphidini</taxon>
        <taxon>Schizaphis</taxon>
    </lineage>
</organism>
<evidence type="ECO:0000259" key="7">
    <source>
        <dbReference type="PROSITE" id="PS50071"/>
    </source>
</evidence>
<dbReference type="GO" id="GO:0000978">
    <property type="term" value="F:RNA polymerase II cis-regulatory region sequence-specific DNA binding"/>
    <property type="evidence" value="ECO:0007669"/>
    <property type="project" value="TreeGrafter"/>
</dbReference>
<feature type="domain" description="Homeobox" evidence="7">
    <location>
        <begin position="66"/>
        <end position="120"/>
    </location>
</feature>
<dbReference type="CDD" id="cd00086">
    <property type="entry name" value="homeodomain"/>
    <property type="match status" value="1"/>
</dbReference>
<dbReference type="PANTHER" id="PTHR24339">
    <property type="entry name" value="HOMEOBOX PROTEIN EMX-RELATED"/>
    <property type="match status" value="1"/>
</dbReference>
<evidence type="ECO:0000256" key="6">
    <source>
        <dbReference type="RuleBase" id="RU000682"/>
    </source>
</evidence>
<evidence type="ECO:0000256" key="5">
    <source>
        <dbReference type="PROSITE-ProRule" id="PRU00108"/>
    </source>
</evidence>
<sequence length="143" mass="16786">MVPHRELDSNEDEHAFYVVFTKPSIPDEGYNSDSSSKFSGSNNSPKAYILHPPWLQSTANNVVQSFRKNRMPPIFTKQQIIQLEKSYLDNQYLTMRAQINLARKLRINEDNIKLWFRKRRLIDFLEVDNYDSWPTTTTTSDAL</sequence>
<dbReference type="InterPro" id="IPR009057">
    <property type="entry name" value="Homeodomain-like_sf"/>
</dbReference>
<dbReference type="Pfam" id="PF00046">
    <property type="entry name" value="Homeodomain"/>
    <property type="match status" value="1"/>
</dbReference>
<dbReference type="PROSITE" id="PS50071">
    <property type="entry name" value="HOMEOBOX_2"/>
    <property type="match status" value="1"/>
</dbReference>